<organism evidence="1 2">
    <name type="scientific">Symplocastrum torsivum CPER-KK1</name>
    <dbReference type="NCBI Taxonomy" id="450513"/>
    <lineage>
        <taxon>Bacteria</taxon>
        <taxon>Bacillati</taxon>
        <taxon>Cyanobacteriota</taxon>
        <taxon>Cyanophyceae</taxon>
        <taxon>Oscillatoriophycideae</taxon>
        <taxon>Oscillatoriales</taxon>
        <taxon>Microcoleaceae</taxon>
        <taxon>Symplocastrum</taxon>
    </lineage>
</organism>
<dbReference type="Proteomes" id="UP000753908">
    <property type="component" value="Unassembled WGS sequence"/>
</dbReference>
<sequence length="52" mass="6008">MALEPIKDNQANSPEIQTTFYQLEIPGMEEFLAKLTAKSKTTPKSIRRRDRN</sequence>
<dbReference type="AlphaFoldDB" id="A0A951U9B4"/>
<dbReference type="EMBL" id="JAHHIF010000010">
    <property type="protein sequence ID" value="MBW4544739.1"/>
    <property type="molecule type" value="Genomic_DNA"/>
</dbReference>
<reference evidence="1" key="1">
    <citation type="submission" date="2021-05" db="EMBL/GenBank/DDBJ databases">
        <authorList>
            <person name="Pietrasiak N."/>
            <person name="Ward R."/>
            <person name="Stajich J.E."/>
            <person name="Kurbessoian T."/>
        </authorList>
    </citation>
    <scope>NUCLEOTIDE SEQUENCE</scope>
    <source>
        <strain evidence="1">CPER-KK1</strain>
    </source>
</reference>
<evidence type="ECO:0000313" key="2">
    <source>
        <dbReference type="Proteomes" id="UP000753908"/>
    </source>
</evidence>
<reference evidence="1" key="2">
    <citation type="journal article" date="2022" name="Microbiol. Resour. Announc.">
        <title>Metagenome Sequencing to Explore Phylogenomics of Terrestrial Cyanobacteria.</title>
        <authorList>
            <person name="Ward R.D."/>
            <person name="Stajich J.E."/>
            <person name="Johansen J.R."/>
            <person name="Huntemann M."/>
            <person name="Clum A."/>
            <person name="Foster B."/>
            <person name="Foster B."/>
            <person name="Roux S."/>
            <person name="Palaniappan K."/>
            <person name="Varghese N."/>
            <person name="Mukherjee S."/>
            <person name="Reddy T.B.K."/>
            <person name="Daum C."/>
            <person name="Copeland A."/>
            <person name="Chen I.A."/>
            <person name="Ivanova N.N."/>
            <person name="Kyrpides N.C."/>
            <person name="Shapiro N."/>
            <person name="Eloe-Fadrosh E.A."/>
            <person name="Pietrasiak N."/>
        </authorList>
    </citation>
    <scope>NUCLEOTIDE SEQUENCE</scope>
    <source>
        <strain evidence="1">CPER-KK1</strain>
    </source>
</reference>
<gene>
    <name evidence="1" type="ORF">KME25_09910</name>
</gene>
<proteinExistence type="predicted"/>
<accession>A0A951U9B4</accession>
<comment type="caution">
    <text evidence="1">The sequence shown here is derived from an EMBL/GenBank/DDBJ whole genome shotgun (WGS) entry which is preliminary data.</text>
</comment>
<protein>
    <submittedName>
        <fullName evidence="1">Uncharacterized protein</fullName>
    </submittedName>
</protein>
<evidence type="ECO:0000313" key="1">
    <source>
        <dbReference type="EMBL" id="MBW4544739.1"/>
    </source>
</evidence>
<name>A0A951U9B4_9CYAN</name>